<accession>Q9HIV3</accession>
<feature type="transmembrane region" description="Helical" evidence="1">
    <location>
        <begin position="21"/>
        <end position="41"/>
    </location>
</feature>
<dbReference type="InParanoid" id="Q9HIV3"/>
<dbReference type="KEGG" id="tac:Ta1224"/>
<reference evidence="2 3" key="1">
    <citation type="journal article" date="2000" name="Nature">
        <title>The genome sequence of the thermoacidophilic scavenger Thermoplasma acidophilum.</title>
        <authorList>
            <person name="Ruepp A."/>
            <person name="Graml W."/>
            <person name="Santos-Martinez M.L."/>
            <person name="Koretke K.K."/>
            <person name="Volker C."/>
            <person name="Mewes H.W."/>
            <person name="Frishman D."/>
            <person name="Stocker S."/>
            <person name="Lupas A.N."/>
            <person name="Baumeister W."/>
        </authorList>
    </citation>
    <scope>NUCLEOTIDE SEQUENCE [LARGE SCALE GENOMIC DNA]</scope>
    <source>
        <strain evidence="3">ATCC 25905 / DSM 1728 / JCM 9062 / NBRC 15155 / AMRC-C165</strain>
    </source>
</reference>
<organism evidence="2 3">
    <name type="scientific">Thermoplasma acidophilum (strain ATCC 25905 / DSM 1728 / JCM 9062 / NBRC 15155 / AMRC-C165)</name>
    <dbReference type="NCBI Taxonomy" id="273075"/>
    <lineage>
        <taxon>Archaea</taxon>
        <taxon>Methanobacteriati</taxon>
        <taxon>Thermoplasmatota</taxon>
        <taxon>Thermoplasmata</taxon>
        <taxon>Thermoplasmatales</taxon>
        <taxon>Thermoplasmataceae</taxon>
        <taxon>Thermoplasma</taxon>
    </lineage>
</organism>
<dbReference type="AlphaFoldDB" id="Q9HIV3"/>
<dbReference type="HOGENOM" id="CLU_1998843_0_0_2"/>
<keyword evidence="3" id="KW-1185">Reference proteome</keyword>
<proteinExistence type="predicted"/>
<protein>
    <submittedName>
        <fullName evidence="2">Uncharacterized protein</fullName>
    </submittedName>
</protein>
<evidence type="ECO:0000256" key="1">
    <source>
        <dbReference type="SAM" id="Phobius"/>
    </source>
</evidence>
<dbReference type="EMBL" id="AL445066">
    <property type="protein sequence ID" value="CAC12348.1"/>
    <property type="molecule type" value="Genomic_DNA"/>
</dbReference>
<feature type="transmembrane region" description="Helical" evidence="1">
    <location>
        <begin position="47"/>
        <end position="66"/>
    </location>
</feature>
<keyword evidence="1" id="KW-0472">Membrane</keyword>
<keyword evidence="1" id="KW-1133">Transmembrane helix</keyword>
<sequence>MKNIRKKTKKAIRARTALIRSSSIFFCIISNSSLGMLKFFLYLRFQLIYALPIGVYSHGLCNCYIIHARCGSGLRWFGIHGLPDFLFNFHLAPFEFACGSPYVFGQFRNLLCASKQDQDCNDDY</sequence>
<dbReference type="Proteomes" id="UP000001024">
    <property type="component" value="Chromosome"/>
</dbReference>
<name>Q9HIV3_THEAC</name>
<evidence type="ECO:0000313" key="3">
    <source>
        <dbReference type="Proteomes" id="UP000001024"/>
    </source>
</evidence>
<gene>
    <name evidence="2" type="ordered locus">Ta1224</name>
</gene>
<keyword evidence="1" id="KW-0812">Transmembrane</keyword>
<evidence type="ECO:0000313" key="2">
    <source>
        <dbReference type="EMBL" id="CAC12348.1"/>
    </source>
</evidence>
<dbReference type="EnsemblBacteria" id="CAC12348">
    <property type="protein sequence ID" value="CAC12348"/>
    <property type="gene ID" value="CAC12348"/>
</dbReference>